<dbReference type="InterPro" id="IPR018193">
    <property type="entry name" value="Glyc_kinase_flavodox-like_fold"/>
</dbReference>
<dbReference type="Gene3D" id="3.40.50.10350">
    <property type="entry name" value="Glycerate kinase, domain 1"/>
    <property type="match status" value="1"/>
</dbReference>
<evidence type="ECO:0000313" key="6">
    <source>
        <dbReference type="Proteomes" id="UP001501475"/>
    </source>
</evidence>
<sequence>MHVVIAPDCFTGTLTATQAAEAIADGWAQTAPHCVLTRLPLSDGGPGFLDVLAAQLDGEMIAATVADPLGRPVPANVLVVDAGGERTAYVESAQAAGLHLLGAGERNPAITSTYGVGQLLLAARATGARRIVVGLGGSGTNDGGAGMLAALGAGSIEDLGRGGLPLADLGPDALGALTSTIAEWSDIDLLAATDVDSPLLGLQGASAVFGPQKGASPQLAQDLESALGHFADRVRRHLPCRLDLLTGKQLRLDREPGAGAAGGLAYGLLILGARRVSGVDLVLAAVDFATLAAAADLVVTGEGCFDWQSLRGKVVAGVAECALAAATPTIVIAGQALVGRRESMGIGLSGVYAVAGTPAQEEAAMTDPVGTLRARAARVAATWSPPPWP</sequence>
<evidence type="ECO:0000256" key="2">
    <source>
        <dbReference type="ARBA" id="ARBA00022679"/>
    </source>
</evidence>
<name>A0ABN2K1X1_9MICO</name>
<dbReference type="InterPro" id="IPR036129">
    <property type="entry name" value="Glycerate_kinase_sf"/>
</dbReference>
<proteinExistence type="inferred from homology"/>
<dbReference type="EMBL" id="BAAAPN010000011">
    <property type="protein sequence ID" value="GAA1746716.1"/>
    <property type="molecule type" value="Genomic_DNA"/>
</dbReference>
<dbReference type="Proteomes" id="UP001501475">
    <property type="component" value="Unassembled WGS sequence"/>
</dbReference>
<dbReference type="InterPro" id="IPR018197">
    <property type="entry name" value="Glycerate_kinase_RE-like"/>
</dbReference>
<evidence type="ECO:0000313" key="5">
    <source>
        <dbReference type="EMBL" id="GAA1746716.1"/>
    </source>
</evidence>
<comment type="caution">
    <text evidence="5">The sequence shown here is derived from an EMBL/GenBank/DDBJ whole genome shotgun (WGS) entry which is preliminary data.</text>
</comment>
<accession>A0ABN2K1X1</accession>
<organism evidence="5 6">
    <name type="scientific">Nostocoides vanveenii</name>
    <dbReference type="NCBI Taxonomy" id="330835"/>
    <lineage>
        <taxon>Bacteria</taxon>
        <taxon>Bacillati</taxon>
        <taxon>Actinomycetota</taxon>
        <taxon>Actinomycetes</taxon>
        <taxon>Micrococcales</taxon>
        <taxon>Intrasporangiaceae</taxon>
        <taxon>Nostocoides</taxon>
    </lineage>
</organism>
<keyword evidence="6" id="KW-1185">Reference proteome</keyword>
<gene>
    <name evidence="5" type="ORF">GCM10009810_04160</name>
</gene>
<protein>
    <submittedName>
        <fullName evidence="5">Glycerate kinase</fullName>
    </submittedName>
</protein>
<evidence type="ECO:0000256" key="3">
    <source>
        <dbReference type="ARBA" id="ARBA00022777"/>
    </source>
</evidence>
<dbReference type="PANTHER" id="PTHR21599:SF0">
    <property type="entry name" value="GLYCERATE KINASE"/>
    <property type="match status" value="1"/>
</dbReference>
<dbReference type="GO" id="GO:0016301">
    <property type="term" value="F:kinase activity"/>
    <property type="evidence" value="ECO:0007669"/>
    <property type="project" value="UniProtKB-KW"/>
</dbReference>
<reference evidence="5 6" key="1">
    <citation type="journal article" date="2019" name="Int. J. Syst. Evol. Microbiol.">
        <title>The Global Catalogue of Microorganisms (GCM) 10K type strain sequencing project: providing services to taxonomists for standard genome sequencing and annotation.</title>
        <authorList>
            <consortium name="The Broad Institute Genomics Platform"/>
            <consortium name="The Broad Institute Genome Sequencing Center for Infectious Disease"/>
            <person name="Wu L."/>
            <person name="Ma J."/>
        </authorList>
    </citation>
    <scope>NUCLEOTIDE SEQUENCE [LARGE SCALE GENOMIC DNA]</scope>
    <source>
        <strain evidence="5 6">JCM 15591</strain>
    </source>
</reference>
<keyword evidence="3 4" id="KW-0418">Kinase</keyword>
<comment type="similarity">
    <text evidence="1 4">Belongs to the glycerate kinase type-1 family.</text>
</comment>
<keyword evidence="2 4" id="KW-0808">Transferase</keyword>
<dbReference type="Pfam" id="PF02595">
    <property type="entry name" value="Gly_kinase"/>
    <property type="match status" value="1"/>
</dbReference>
<dbReference type="NCBIfam" id="TIGR00045">
    <property type="entry name" value="glycerate kinase"/>
    <property type="match status" value="1"/>
</dbReference>
<dbReference type="SUPFAM" id="SSF110738">
    <property type="entry name" value="Glycerate kinase I"/>
    <property type="match status" value="1"/>
</dbReference>
<evidence type="ECO:0000256" key="4">
    <source>
        <dbReference type="PIRNR" id="PIRNR006078"/>
    </source>
</evidence>
<dbReference type="Gene3D" id="3.90.1510.10">
    <property type="entry name" value="Glycerate kinase, domain 2"/>
    <property type="match status" value="1"/>
</dbReference>
<dbReference type="InterPro" id="IPR004381">
    <property type="entry name" value="Glycerate_kinase"/>
</dbReference>
<dbReference type="RefSeq" id="WP_344061406.1">
    <property type="nucleotide sequence ID" value="NZ_BAAAPN010000011.1"/>
</dbReference>
<evidence type="ECO:0000256" key="1">
    <source>
        <dbReference type="ARBA" id="ARBA00006284"/>
    </source>
</evidence>
<dbReference type="PIRSF" id="PIRSF006078">
    <property type="entry name" value="GlxK"/>
    <property type="match status" value="1"/>
</dbReference>
<dbReference type="PANTHER" id="PTHR21599">
    <property type="entry name" value="GLYCERATE KINASE"/>
    <property type="match status" value="1"/>
</dbReference>